<comment type="caution">
    <text evidence="2">The sequence shown here is derived from an EMBL/GenBank/DDBJ whole genome shotgun (WGS) entry which is preliminary data.</text>
</comment>
<dbReference type="Gene3D" id="1.10.10.10">
    <property type="entry name" value="Winged helix-like DNA-binding domain superfamily/Winged helix DNA-binding domain"/>
    <property type="match status" value="1"/>
</dbReference>
<keyword evidence="3" id="KW-1185">Reference proteome</keyword>
<reference evidence="2 3" key="1">
    <citation type="journal article" date="2015" name="Genome Announc.">
        <title>Expanding the biotechnology potential of lactobacilli through comparative genomics of 213 strains and associated genera.</title>
        <authorList>
            <person name="Sun Z."/>
            <person name="Harris H.M."/>
            <person name="McCann A."/>
            <person name="Guo C."/>
            <person name="Argimon S."/>
            <person name="Zhang W."/>
            <person name="Yang X."/>
            <person name="Jeffery I.B."/>
            <person name="Cooney J.C."/>
            <person name="Kagawa T.F."/>
            <person name="Liu W."/>
            <person name="Song Y."/>
            <person name="Salvetti E."/>
            <person name="Wrobel A."/>
            <person name="Rasinkangas P."/>
            <person name="Parkhill J."/>
            <person name="Rea M.C."/>
            <person name="O'Sullivan O."/>
            <person name="Ritari J."/>
            <person name="Douillard F.P."/>
            <person name="Paul Ross R."/>
            <person name="Yang R."/>
            <person name="Briner A.E."/>
            <person name="Felis G.E."/>
            <person name="de Vos W.M."/>
            <person name="Barrangou R."/>
            <person name="Klaenhammer T.R."/>
            <person name="Caufield P.W."/>
            <person name="Cui Y."/>
            <person name="Zhang H."/>
            <person name="O'Toole P.W."/>
        </authorList>
    </citation>
    <scope>NUCLEOTIDE SEQUENCE [LARGE SCALE GENOMIC DNA]</scope>
    <source>
        <strain evidence="2 3">DSM 12744</strain>
    </source>
</reference>
<evidence type="ECO:0000259" key="1">
    <source>
        <dbReference type="Pfam" id="PF03551"/>
    </source>
</evidence>
<protein>
    <submittedName>
        <fullName evidence="2">PadR family transcriptional regulator, regulatory protein PadR</fullName>
    </submittedName>
</protein>
<evidence type="ECO:0000313" key="2">
    <source>
        <dbReference type="EMBL" id="KRL13132.1"/>
    </source>
</evidence>
<accession>A0A0R1MZ96</accession>
<dbReference type="InterPro" id="IPR005149">
    <property type="entry name" value="Tscrpt_reg_PadR_N"/>
</dbReference>
<proteinExistence type="predicted"/>
<feature type="domain" description="Transcription regulator PadR N-terminal" evidence="1">
    <location>
        <begin position="14"/>
        <end position="82"/>
    </location>
</feature>
<dbReference type="EMBL" id="AZEC01000005">
    <property type="protein sequence ID" value="KRL13132.1"/>
    <property type="molecule type" value="Genomic_DNA"/>
</dbReference>
<gene>
    <name evidence="2" type="ORF">FD09_GL002676</name>
</gene>
<dbReference type="PATRIC" id="fig|1423792.3.peg.2728"/>
<dbReference type="OrthoDB" id="9808017at2"/>
<organism evidence="2 3">
    <name type="scientific">Schleiferilactobacillus perolens DSM 12744</name>
    <dbReference type="NCBI Taxonomy" id="1423792"/>
    <lineage>
        <taxon>Bacteria</taxon>
        <taxon>Bacillati</taxon>
        <taxon>Bacillota</taxon>
        <taxon>Bacilli</taxon>
        <taxon>Lactobacillales</taxon>
        <taxon>Lactobacillaceae</taxon>
        <taxon>Schleiferilactobacillus</taxon>
    </lineage>
</organism>
<dbReference type="InterPro" id="IPR052509">
    <property type="entry name" value="Metal_resp_DNA-bind_regulator"/>
</dbReference>
<evidence type="ECO:0000313" key="3">
    <source>
        <dbReference type="Proteomes" id="UP000051330"/>
    </source>
</evidence>
<dbReference type="InterPro" id="IPR036390">
    <property type="entry name" value="WH_DNA-bd_sf"/>
</dbReference>
<dbReference type="Pfam" id="PF03551">
    <property type="entry name" value="PadR"/>
    <property type="match status" value="1"/>
</dbReference>
<dbReference type="STRING" id="1423792.FD09_GL002676"/>
<dbReference type="RefSeq" id="WP_057820180.1">
    <property type="nucleotide sequence ID" value="NZ_AZEC01000005.1"/>
</dbReference>
<dbReference type="PANTHER" id="PTHR33169">
    <property type="entry name" value="PADR-FAMILY TRANSCRIPTIONAL REGULATOR"/>
    <property type="match status" value="1"/>
</dbReference>
<dbReference type="PANTHER" id="PTHR33169:SF14">
    <property type="entry name" value="TRANSCRIPTIONAL REGULATOR RV3488"/>
    <property type="match status" value="1"/>
</dbReference>
<dbReference type="Proteomes" id="UP000051330">
    <property type="component" value="Unassembled WGS sequence"/>
</dbReference>
<dbReference type="SUPFAM" id="SSF46785">
    <property type="entry name" value="Winged helix' DNA-binding domain"/>
    <property type="match status" value="1"/>
</dbReference>
<dbReference type="AlphaFoldDB" id="A0A0R1MZ96"/>
<dbReference type="InterPro" id="IPR036388">
    <property type="entry name" value="WH-like_DNA-bd_sf"/>
</dbReference>
<name>A0A0R1MZ96_9LACO</name>
<sequence length="109" mass="12411">MGMQISAELLDGIVLAVVQQADTYGYALTQQIQETIDISPSTLYPVLRRLKAQGALSTYDKPFGGRNRRYYQLTPLGAQILRDTEKNWQTHKTQIDYFLTKPESKEDAE</sequence>